<reference evidence="1 2" key="1">
    <citation type="submission" date="2020-08" db="EMBL/GenBank/DDBJ databases">
        <title>Genome sequence of Rhizobiales bacterium strain IZ6.</title>
        <authorList>
            <person name="Nakai R."/>
            <person name="Naganuma T."/>
        </authorList>
    </citation>
    <scope>NUCLEOTIDE SEQUENCE [LARGE SCALE GENOMIC DNA]</scope>
    <source>
        <strain evidence="1 2">IZ6</strain>
    </source>
</reference>
<protein>
    <submittedName>
        <fullName evidence="1">Uncharacterized protein</fullName>
    </submittedName>
</protein>
<dbReference type="AlphaFoldDB" id="A0A6S6QYT7"/>
<sequence>MIVRLDEIRALKASIESIKRKRQVAETGVAWLMCHCALQVKKRRLKRLTGQSEQA</sequence>
<evidence type="ECO:0000313" key="2">
    <source>
        <dbReference type="Proteomes" id="UP000515317"/>
    </source>
</evidence>
<name>A0A6S6QYT7_9HYPH</name>
<dbReference type="Proteomes" id="UP000515317">
    <property type="component" value="Chromosome"/>
</dbReference>
<organism evidence="1 2">
    <name type="scientific">Terrihabitans soli</name>
    <dbReference type="NCBI Taxonomy" id="708113"/>
    <lineage>
        <taxon>Bacteria</taxon>
        <taxon>Pseudomonadati</taxon>
        <taxon>Pseudomonadota</taxon>
        <taxon>Alphaproteobacteria</taxon>
        <taxon>Hyphomicrobiales</taxon>
        <taxon>Terrihabitans</taxon>
    </lineage>
</organism>
<gene>
    <name evidence="1" type="ORF">IZ6_24930</name>
</gene>
<evidence type="ECO:0000313" key="1">
    <source>
        <dbReference type="EMBL" id="BCJ91758.1"/>
    </source>
</evidence>
<dbReference type="EMBL" id="AP023361">
    <property type="protein sequence ID" value="BCJ91758.1"/>
    <property type="molecule type" value="Genomic_DNA"/>
</dbReference>
<accession>A0A6S6QYT7</accession>
<proteinExistence type="predicted"/>
<dbReference type="KEGG" id="tso:IZ6_24930"/>
<keyword evidence="2" id="KW-1185">Reference proteome</keyword>